<proteinExistence type="predicted"/>
<gene>
    <name evidence="2" type="ORF">C0Q70_07457</name>
</gene>
<protein>
    <recommendedName>
        <fullName evidence="4">Secreted protein</fullName>
    </recommendedName>
</protein>
<dbReference type="Proteomes" id="UP000245119">
    <property type="component" value="Linkage Group LG4"/>
</dbReference>
<accession>A0A2T7PF28</accession>
<evidence type="ECO:0000313" key="2">
    <source>
        <dbReference type="EMBL" id="PVD32031.1"/>
    </source>
</evidence>
<keyword evidence="3" id="KW-1185">Reference proteome</keyword>
<dbReference type="AlphaFoldDB" id="A0A2T7PF28"/>
<organism evidence="2 3">
    <name type="scientific">Pomacea canaliculata</name>
    <name type="common">Golden apple snail</name>
    <dbReference type="NCBI Taxonomy" id="400727"/>
    <lineage>
        <taxon>Eukaryota</taxon>
        <taxon>Metazoa</taxon>
        <taxon>Spiralia</taxon>
        <taxon>Lophotrochozoa</taxon>
        <taxon>Mollusca</taxon>
        <taxon>Gastropoda</taxon>
        <taxon>Caenogastropoda</taxon>
        <taxon>Architaenioglossa</taxon>
        <taxon>Ampullarioidea</taxon>
        <taxon>Ampullariidae</taxon>
        <taxon>Pomacea</taxon>
    </lineage>
</organism>
<comment type="caution">
    <text evidence="2">The sequence shown here is derived from an EMBL/GenBank/DDBJ whole genome shotgun (WGS) entry which is preliminary data.</text>
</comment>
<sequence length="174" mass="19298">MFFCVPAAMRKLKRKWGSLMSVVVFLHLLRSGSCTGQHTKFLNPKKNTRIRWWASRHTCKQTVIAPRTHAHTLTRARLPEARSTAVDAISSGMQAADEVARAVSRPAQDNSLIFILASRFSAGELQKTDKNSSKAADCGNLGSAIFFVCISSHRQGRPQRHLLQSAVRIDRAAD</sequence>
<feature type="chain" id="PRO_5015651072" description="Secreted protein" evidence="1">
    <location>
        <begin position="37"/>
        <end position="174"/>
    </location>
</feature>
<evidence type="ECO:0008006" key="4">
    <source>
        <dbReference type="Google" id="ProtNLM"/>
    </source>
</evidence>
<reference evidence="2 3" key="1">
    <citation type="submission" date="2018-04" db="EMBL/GenBank/DDBJ databases">
        <title>The genome of golden apple snail Pomacea canaliculata provides insight into stress tolerance and invasive adaptation.</title>
        <authorList>
            <person name="Liu C."/>
            <person name="Liu B."/>
            <person name="Ren Y."/>
            <person name="Zhang Y."/>
            <person name="Wang H."/>
            <person name="Li S."/>
            <person name="Jiang F."/>
            <person name="Yin L."/>
            <person name="Zhang G."/>
            <person name="Qian W."/>
            <person name="Fan W."/>
        </authorList>
    </citation>
    <scope>NUCLEOTIDE SEQUENCE [LARGE SCALE GENOMIC DNA]</scope>
    <source>
        <strain evidence="2">SZHN2017</strain>
        <tissue evidence="2">Muscle</tissue>
    </source>
</reference>
<evidence type="ECO:0000256" key="1">
    <source>
        <dbReference type="SAM" id="SignalP"/>
    </source>
</evidence>
<evidence type="ECO:0000313" key="3">
    <source>
        <dbReference type="Proteomes" id="UP000245119"/>
    </source>
</evidence>
<feature type="signal peptide" evidence="1">
    <location>
        <begin position="1"/>
        <end position="36"/>
    </location>
</feature>
<keyword evidence="1" id="KW-0732">Signal</keyword>
<dbReference type="EMBL" id="PZQS01000004">
    <property type="protein sequence ID" value="PVD32031.1"/>
    <property type="molecule type" value="Genomic_DNA"/>
</dbReference>
<name>A0A2T7PF28_POMCA</name>